<dbReference type="InterPro" id="IPR012338">
    <property type="entry name" value="Beta-lactam/transpept-like"/>
</dbReference>
<dbReference type="SUPFAM" id="SSF56601">
    <property type="entry name" value="beta-lactamase/transpeptidase-like"/>
    <property type="match status" value="1"/>
</dbReference>
<accession>A0A0F3NNW9</accession>
<dbReference type="InterPro" id="IPR018044">
    <property type="entry name" value="Peptidase_S11"/>
</dbReference>
<dbReference type="PANTHER" id="PTHR21581:SF6">
    <property type="entry name" value="TRAFFICKING PROTEIN PARTICLE COMPLEX SUBUNIT 12"/>
    <property type="match status" value="1"/>
</dbReference>
<evidence type="ECO:0000256" key="12">
    <source>
        <dbReference type="ARBA" id="ARBA00034000"/>
    </source>
</evidence>
<dbReference type="PRINTS" id="PR00725">
    <property type="entry name" value="DADACBPTASE1"/>
</dbReference>
<dbReference type="InterPro" id="IPR037167">
    <property type="entry name" value="Peptidase_S11_C_sf"/>
</dbReference>
<dbReference type="Pfam" id="PF00768">
    <property type="entry name" value="Peptidase_S11"/>
    <property type="match status" value="1"/>
</dbReference>
<name>A0A0F3NNW9_9RICK</name>
<dbReference type="InterPro" id="IPR012907">
    <property type="entry name" value="Peptidase_S11_C"/>
</dbReference>
<dbReference type="GO" id="GO:0009002">
    <property type="term" value="F:serine-type D-Ala-D-Ala carboxypeptidase activity"/>
    <property type="evidence" value="ECO:0007669"/>
    <property type="project" value="UniProtKB-EC"/>
</dbReference>
<dbReference type="Gene3D" id="3.40.710.10">
    <property type="entry name" value="DD-peptidase/beta-lactamase superfamily"/>
    <property type="match status" value="1"/>
</dbReference>
<dbReference type="GO" id="GO:0008360">
    <property type="term" value="P:regulation of cell shape"/>
    <property type="evidence" value="ECO:0007669"/>
    <property type="project" value="UniProtKB-KW"/>
</dbReference>
<evidence type="ECO:0000256" key="4">
    <source>
        <dbReference type="ARBA" id="ARBA00012448"/>
    </source>
</evidence>
<feature type="active site" description="Proton acceptor" evidence="13">
    <location>
        <position position="58"/>
    </location>
</feature>
<dbReference type="GO" id="GO:0071555">
    <property type="term" value="P:cell wall organization"/>
    <property type="evidence" value="ECO:0007669"/>
    <property type="project" value="UniProtKB-KW"/>
</dbReference>
<dbReference type="SMART" id="SM00936">
    <property type="entry name" value="PBP5_C"/>
    <property type="match status" value="1"/>
</dbReference>
<keyword evidence="6" id="KW-0645">Protease</keyword>
<gene>
    <name evidence="18" type="ORF">NLO413_0859</name>
</gene>
<evidence type="ECO:0000313" key="18">
    <source>
        <dbReference type="EMBL" id="KJV69466.1"/>
    </source>
</evidence>
<comment type="function">
    <text evidence="1">Removes C-terminal D-alanyl residues from sugar-peptide cell wall precursors.</text>
</comment>
<evidence type="ECO:0000256" key="7">
    <source>
        <dbReference type="ARBA" id="ARBA00022729"/>
    </source>
</evidence>
<feature type="signal peptide" evidence="16">
    <location>
        <begin position="1"/>
        <end position="21"/>
    </location>
</feature>
<dbReference type="Gene3D" id="2.60.410.10">
    <property type="entry name" value="D-Ala-D-Ala carboxypeptidase, C-terminal domain"/>
    <property type="match status" value="1"/>
</dbReference>
<proteinExistence type="inferred from homology"/>
<evidence type="ECO:0000256" key="9">
    <source>
        <dbReference type="ARBA" id="ARBA00022960"/>
    </source>
</evidence>
<dbReference type="InterPro" id="IPR001967">
    <property type="entry name" value="Peptidase_S11_N"/>
</dbReference>
<keyword evidence="11" id="KW-0961">Cell wall biogenesis/degradation</keyword>
<comment type="caution">
    <text evidence="18">The sequence shown here is derived from an EMBL/GenBank/DDBJ whole genome shotgun (WGS) entry which is preliminary data.</text>
</comment>
<dbReference type="PATRIC" id="fig|1359163.3.peg.830"/>
<dbReference type="GO" id="GO:0009252">
    <property type="term" value="P:peptidoglycan biosynthetic process"/>
    <property type="evidence" value="ECO:0007669"/>
    <property type="project" value="UniProtKB-UniPathway"/>
</dbReference>
<feature type="binding site" evidence="14">
    <location>
        <position position="217"/>
    </location>
    <ligand>
        <name>substrate</name>
    </ligand>
</feature>
<evidence type="ECO:0000256" key="11">
    <source>
        <dbReference type="ARBA" id="ARBA00023316"/>
    </source>
</evidence>
<feature type="domain" description="Peptidase S11 D-Ala-D-Ala carboxypeptidase A C-terminal" evidence="17">
    <location>
        <begin position="267"/>
        <end position="357"/>
    </location>
</feature>
<evidence type="ECO:0000256" key="3">
    <source>
        <dbReference type="ARBA" id="ARBA00007164"/>
    </source>
</evidence>
<dbReference type="OrthoDB" id="5291989at2"/>
<evidence type="ECO:0000256" key="13">
    <source>
        <dbReference type="PIRSR" id="PIRSR618044-1"/>
    </source>
</evidence>
<dbReference type="EC" id="3.4.16.4" evidence="4"/>
<dbReference type="InterPro" id="IPR015956">
    <property type="entry name" value="Peniciliin-bd_prot_C_sf"/>
</dbReference>
<sequence>MHIVTFLTLSLFIFTTSSLNAFQLYTKAPNAIVFELNSNSILFARNAEEKIVPSSMSKLMTLYIAFQYLKAGIIKMDDKFVVSKSAWQRGGSSIFLREGQQVKVRDLINGIVVASGNDACITLAEGISGSQQNFVDEMNNMAQKLGLTKSHFSNVTGWPDENHLMSAKDIVFLSVRIFKDFPEYYHLFSQKDFTYNNIYQKNNNILLQYNIGVDGIKTGHTNKGGYGLIASAEQNSRRIFVVVSGLKHETERVSEAKKLISYSFNNFNTKTIFHKNSQIDQATVWYGKDKVVPLTIHDDVTVTYHNNSYDKIKAFISRNNIIPAPIRKGQKVGELHIQIPELGEKVVPVYAMKNVRSLNYFEKILHMLLY</sequence>
<protein>
    <recommendedName>
        <fullName evidence="4">serine-type D-Ala-D-Ala carboxypeptidase</fullName>
        <ecNumber evidence="4">3.4.16.4</ecNumber>
    </recommendedName>
</protein>
<evidence type="ECO:0000256" key="8">
    <source>
        <dbReference type="ARBA" id="ARBA00022801"/>
    </source>
</evidence>
<feature type="active site" evidence="13">
    <location>
        <position position="115"/>
    </location>
</feature>
<dbReference type="GO" id="GO:0006508">
    <property type="term" value="P:proteolysis"/>
    <property type="evidence" value="ECO:0007669"/>
    <property type="project" value="UniProtKB-KW"/>
</dbReference>
<keyword evidence="9" id="KW-0133">Cell shape</keyword>
<dbReference type="EMBL" id="LANX01000001">
    <property type="protein sequence ID" value="KJV69466.1"/>
    <property type="molecule type" value="Genomic_DNA"/>
</dbReference>
<dbReference type="RefSeq" id="WP_045809170.1">
    <property type="nucleotide sequence ID" value="NZ_LANX01000001.1"/>
</dbReference>
<evidence type="ECO:0000256" key="10">
    <source>
        <dbReference type="ARBA" id="ARBA00022984"/>
    </source>
</evidence>
<evidence type="ECO:0000256" key="6">
    <source>
        <dbReference type="ARBA" id="ARBA00022670"/>
    </source>
</evidence>
<dbReference type="UniPathway" id="UPA00219"/>
<dbReference type="STRING" id="1359163.NLO413_0859"/>
<dbReference type="SUPFAM" id="SSF69189">
    <property type="entry name" value="Penicillin-binding protein associated domain"/>
    <property type="match status" value="1"/>
</dbReference>
<dbReference type="Proteomes" id="UP000033562">
    <property type="component" value="Unassembled WGS sequence"/>
</dbReference>
<evidence type="ECO:0000313" key="19">
    <source>
        <dbReference type="Proteomes" id="UP000033562"/>
    </source>
</evidence>
<dbReference type="Pfam" id="PF07943">
    <property type="entry name" value="PBP5_C"/>
    <property type="match status" value="1"/>
</dbReference>
<dbReference type="AlphaFoldDB" id="A0A0F3NNW9"/>
<comment type="pathway">
    <text evidence="2">Cell wall biogenesis; peptidoglycan biosynthesis.</text>
</comment>
<comment type="similarity">
    <text evidence="3 15">Belongs to the peptidase S11 family.</text>
</comment>
<feature type="active site" description="Acyl-ester intermediate" evidence="13">
    <location>
        <position position="55"/>
    </location>
</feature>
<keyword evidence="19" id="KW-1185">Reference proteome</keyword>
<evidence type="ECO:0000256" key="16">
    <source>
        <dbReference type="SAM" id="SignalP"/>
    </source>
</evidence>
<feature type="chain" id="PRO_5002465206" description="serine-type D-Ala-D-Ala carboxypeptidase" evidence="16">
    <location>
        <begin position="22"/>
        <end position="370"/>
    </location>
</feature>
<dbReference type="PANTHER" id="PTHR21581">
    <property type="entry name" value="D-ALANYL-D-ALANINE CARBOXYPEPTIDASE"/>
    <property type="match status" value="1"/>
</dbReference>
<evidence type="ECO:0000256" key="14">
    <source>
        <dbReference type="PIRSR" id="PIRSR618044-2"/>
    </source>
</evidence>
<comment type="catalytic activity">
    <reaction evidence="12">
        <text>Preferential cleavage: (Ac)2-L-Lys-D-Ala-|-D-Ala. Also transpeptidation of peptidyl-alanyl moieties that are N-acyl substituents of D-alanine.</text>
        <dbReference type="EC" id="3.4.16.4"/>
    </reaction>
</comment>
<reference evidence="18 19" key="1">
    <citation type="submission" date="2015-02" db="EMBL/GenBank/DDBJ databases">
        <title>Genome Sequencing of Rickettsiales.</title>
        <authorList>
            <person name="Daugherty S.C."/>
            <person name="Su Q."/>
            <person name="Abolude K."/>
            <person name="Beier-Sexton M."/>
            <person name="Carlyon J.A."/>
            <person name="Carter R."/>
            <person name="Day N.P."/>
            <person name="Dumler S.J."/>
            <person name="Dyachenko V."/>
            <person name="Godinez A."/>
            <person name="Kurtti T.J."/>
            <person name="Lichay M."/>
            <person name="Mullins K.E."/>
            <person name="Ott S."/>
            <person name="Pappas-Brown V."/>
            <person name="Paris D.H."/>
            <person name="Patel P."/>
            <person name="Richards A.L."/>
            <person name="Sadzewicz L."/>
            <person name="Sears K."/>
            <person name="Seidman D."/>
            <person name="Sengamalay N."/>
            <person name="Stenos J."/>
            <person name="Tallon L.J."/>
            <person name="Vincent G."/>
            <person name="Fraser C.M."/>
            <person name="Munderloh U."/>
            <person name="Dunning-Hotopp J.C."/>
        </authorList>
    </citation>
    <scope>NUCLEOTIDE SEQUENCE [LARGE SCALE GENOMIC DNA]</scope>
    <source>
        <strain evidence="18 19">RAC413</strain>
    </source>
</reference>
<evidence type="ECO:0000256" key="2">
    <source>
        <dbReference type="ARBA" id="ARBA00004752"/>
    </source>
</evidence>
<keyword evidence="8" id="KW-0378">Hydrolase</keyword>
<evidence type="ECO:0000256" key="5">
    <source>
        <dbReference type="ARBA" id="ARBA00022645"/>
    </source>
</evidence>
<evidence type="ECO:0000259" key="17">
    <source>
        <dbReference type="SMART" id="SM00936"/>
    </source>
</evidence>
<keyword evidence="10" id="KW-0573">Peptidoglycan synthesis</keyword>
<evidence type="ECO:0000256" key="1">
    <source>
        <dbReference type="ARBA" id="ARBA00003217"/>
    </source>
</evidence>
<organism evidence="18 19">
    <name type="scientific">Candidatus Neoehrlichia procyonis str. RAC413</name>
    <dbReference type="NCBI Taxonomy" id="1359163"/>
    <lineage>
        <taxon>Bacteria</taxon>
        <taxon>Pseudomonadati</taxon>
        <taxon>Pseudomonadota</taxon>
        <taxon>Alphaproteobacteria</taxon>
        <taxon>Rickettsiales</taxon>
        <taxon>Anaplasmataceae</taxon>
        <taxon>Candidatus Neoehrlichia</taxon>
    </lineage>
</organism>
<keyword evidence="7 16" id="KW-0732">Signal</keyword>
<keyword evidence="5 18" id="KW-0121">Carboxypeptidase</keyword>
<evidence type="ECO:0000256" key="15">
    <source>
        <dbReference type="RuleBase" id="RU004016"/>
    </source>
</evidence>